<dbReference type="InterPro" id="IPR003646">
    <property type="entry name" value="SH3-like_bac-type"/>
</dbReference>
<evidence type="ECO:0000313" key="2">
    <source>
        <dbReference type="EMBL" id="KIE48377.1"/>
    </source>
</evidence>
<proteinExistence type="predicted"/>
<evidence type="ECO:0000259" key="1">
    <source>
        <dbReference type="PROSITE" id="PS51781"/>
    </source>
</evidence>
<feature type="domain" description="SH3b" evidence="1">
    <location>
        <begin position="25"/>
        <end position="87"/>
    </location>
</feature>
<dbReference type="Proteomes" id="UP000031366">
    <property type="component" value="Unassembled WGS sequence"/>
</dbReference>
<organism evidence="2 3">
    <name type="scientific">Clostridium argentinense CDC 2741</name>
    <dbReference type="NCBI Taxonomy" id="1418104"/>
    <lineage>
        <taxon>Bacteria</taxon>
        <taxon>Bacillati</taxon>
        <taxon>Bacillota</taxon>
        <taxon>Clostridia</taxon>
        <taxon>Eubacteriales</taxon>
        <taxon>Clostridiaceae</taxon>
        <taxon>Clostridium</taxon>
    </lineage>
</organism>
<keyword evidence="3" id="KW-1185">Reference proteome</keyword>
<comment type="caution">
    <text evidence="2">The sequence shown here is derived from an EMBL/GenBank/DDBJ whole genome shotgun (WGS) entry which is preliminary data.</text>
</comment>
<reference evidence="2 3" key="1">
    <citation type="journal article" date="2015" name="Infect. Genet. Evol.">
        <title>Genomic sequences of six botulinum neurotoxin-producing strains representing three clostridial species illustrate the mobility and diversity of botulinum neurotoxin genes.</title>
        <authorList>
            <person name="Smith T.J."/>
            <person name="Hill K.K."/>
            <person name="Xie G."/>
            <person name="Foley B.T."/>
            <person name="Williamson C.H."/>
            <person name="Foster J.T."/>
            <person name="Johnson S.L."/>
            <person name="Chertkov O."/>
            <person name="Teshima H."/>
            <person name="Gibbons H.S."/>
            <person name="Johnsky L.A."/>
            <person name="Karavis M.A."/>
            <person name="Smith L.A."/>
        </authorList>
    </citation>
    <scope>NUCLEOTIDE SEQUENCE [LARGE SCALE GENOMIC DNA]</scope>
    <source>
        <strain evidence="2 3">CDC 2741</strain>
    </source>
</reference>
<dbReference type="AlphaFoldDB" id="A0A0C1R4E2"/>
<accession>A0A0C1R4E2</accession>
<dbReference type="SMART" id="SM00287">
    <property type="entry name" value="SH3b"/>
    <property type="match status" value="1"/>
</dbReference>
<dbReference type="Pfam" id="PF08239">
    <property type="entry name" value="SH3_3"/>
    <property type="match status" value="1"/>
</dbReference>
<sequence length="87" mass="9974">MANAIVEGIADKIMSNNSNWYSLDERIGIVTAKDGLNIRQGKSTNSKILGILKHEEKVRLYRKENDWIHIYYSKHGGYVYAGYIDIL</sequence>
<dbReference type="EMBL" id="AYSO01000010">
    <property type="protein sequence ID" value="KIE48377.1"/>
    <property type="molecule type" value="Genomic_DNA"/>
</dbReference>
<gene>
    <name evidence="2" type="ORF">U732_4137</name>
</gene>
<evidence type="ECO:0000313" key="3">
    <source>
        <dbReference type="Proteomes" id="UP000031366"/>
    </source>
</evidence>
<protein>
    <submittedName>
        <fullName evidence="2">Bacterial SH3 domain protein</fullName>
    </submittedName>
</protein>
<name>A0A0C1R4E2_9CLOT</name>
<dbReference type="Gene3D" id="2.30.30.40">
    <property type="entry name" value="SH3 Domains"/>
    <property type="match status" value="1"/>
</dbReference>
<dbReference type="PROSITE" id="PS51781">
    <property type="entry name" value="SH3B"/>
    <property type="match status" value="1"/>
</dbReference>